<dbReference type="UniPathway" id="UPA00050">
    <property type="reaction ID" value="UER00063"/>
</dbReference>
<keyword evidence="7 15" id="KW-0028">Amino-acid biosynthesis</keyword>
<dbReference type="InterPro" id="IPR001342">
    <property type="entry name" value="HDH_cat"/>
</dbReference>
<accession>A0A1G6LRF8</accession>
<feature type="binding site" evidence="17">
    <location>
        <begin position="7"/>
        <end position="12"/>
    </location>
    <ligand>
        <name>NADP(+)</name>
        <dbReference type="ChEBI" id="CHEBI:58349"/>
    </ligand>
</feature>
<dbReference type="Gene3D" id="3.30.360.10">
    <property type="entry name" value="Dihydrodipicolinate Reductase, domain 2"/>
    <property type="match status" value="1"/>
</dbReference>
<protein>
    <recommendedName>
        <fullName evidence="6 15">Homoserine dehydrogenase</fullName>
        <shortName evidence="15">HDH</shortName>
        <ecNumber evidence="5 15">1.1.1.3</ecNumber>
    </recommendedName>
</protein>
<evidence type="ECO:0000256" key="7">
    <source>
        <dbReference type="ARBA" id="ARBA00022605"/>
    </source>
</evidence>
<dbReference type="UniPathway" id="UPA00051">
    <property type="reaction ID" value="UER00465"/>
</dbReference>
<feature type="binding site" evidence="17">
    <location>
        <position position="173"/>
    </location>
    <ligand>
        <name>L-homoserine</name>
        <dbReference type="ChEBI" id="CHEBI:57476"/>
    </ligand>
</feature>
<dbReference type="PROSITE" id="PS01042">
    <property type="entry name" value="HOMOSER_DHGENASE"/>
    <property type="match status" value="1"/>
</dbReference>
<evidence type="ECO:0000256" key="13">
    <source>
        <dbReference type="ARBA" id="ARBA00048841"/>
    </source>
</evidence>
<evidence type="ECO:0000256" key="3">
    <source>
        <dbReference type="ARBA" id="ARBA00005062"/>
    </source>
</evidence>
<sequence>MKIAVLGYGTVGKGVDRIISERVSGVEVSRILELPDRLTDPRMTSDYAQIVEDDDIKVVVECMGGLEPAHTFILDALAKGKSVVTSNKAVVAAYFDEFVRQANATDASLLIEASVGGGIPWIASIEKVRRIDEVTSFSGIMNGTTNFIVDGMVKEGADFDQVLAEAQALGYAERDPSADIDGVDVRNKTIITVGVAFDTACEKDIPTTGIRTLAKGDLDALRAMGRGVKLLGRGVQRDGGYAAAVEPVAVPIESLEANVPSNFNLISLDATTVGPLKFYGQGAGMLPTGNAMVQDVLDFAAGLRPHYDFSRGLEWRPELLTSDYVFRTKARLDGAEPFCEGMVLVRGLSAVRAREVFEYATSVDATSFMAALPQEG</sequence>
<evidence type="ECO:0000256" key="9">
    <source>
        <dbReference type="ARBA" id="ARBA00023002"/>
    </source>
</evidence>
<comment type="cofactor">
    <cofactor evidence="1">
        <name>a metal cation</name>
        <dbReference type="ChEBI" id="CHEBI:25213"/>
    </cofactor>
</comment>
<keyword evidence="10" id="KW-0915">Sodium</keyword>
<dbReference type="SUPFAM" id="SSF55347">
    <property type="entry name" value="Glyceraldehyde-3-phosphate dehydrogenase-like, C-terminal domain"/>
    <property type="match status" value="1"/>
</dbReference>
<evidence type="ECO:0000256" key="19">
    <source>
        <dbReference type="RuleBase" id="RU004171"/>
    </source>
</evidence>
<dbReference type="GO" id="GO:0050661">
    <property type="term" value="F:NADP binding"/>
    <property type="evidence" value="ECO:0007669"/>
    <property type="project" value="InterPro"/>
</dbReference>
<dbReference type="EMBL" id="FMZL01000016">
    <property type="protein sequence ID" value="SDC45694.1"/>
    <property type="molecule type" value="Genomic_DNA"/>
</dbReference>
<dbReference type="SUPFAM" id="SSF51735">
    <property type="entry name" value="NAD(P)-binding Rossmann-fold domains"/>
    <property type="match status" value="1"/>
</dbReference>
<evidence type="ECO:0000256" key="14">
    <source>
        <dbReference type="ARBA" id="ARBA00049031"/>
    </source>
</evidence>
<evidence type="ECO:0000256" key="5">
    <source>
        <dbReference type="ARBA" id="ARBA00013213"/>
    </source>
</evidence>
<keyword evidence="8 15" id="KW-0791">Threonine biosynthesis</keyword>
<evidence type="ECO:0000256" key="10">
    <source>
        <dbReference type="ARBA" id="ARBA00023053"/>
    </source>
</evidence>
<dbReference type="GO" id="GO:0009088">
    <property type="term" value="P:threonine biosynthetic process"/>
    <property type="evidence" value="ECO:0007669"/>
    <property type="project" value="UniProtKB-UniPathway"/>
</dbReference>
<gene>
    <name evidence="22" type="ORF">SAMN04487824_1168</name>
</gene>
<name>A0A1G6LRF8_9ACTN</name>
<dbReference type="FunFam" id="3.30.360.10:FF:000005">
    <property type="entry name" value="Homoserine dehydrogenase"/>
    <property type="match status" value="1"/>
</dbReference>
<keyword evidence="23" id="KW-1185">Reference proteome</keyword>
<evidence type="ECO:0000313" key="22">
    <source>
        <dbReference type="EMBL" id="SDC45694.1"/>
    </source>
</evidence>
<dbReference type="PANTHER" id="PTHR43331:SF1">
    <property type="entry name" value="HOMOSERINE DEHYDROGENASE"/>
    <property type="match status" value="1"/>
</dbReference>
<evidence type="ECO:0000256" key="17">
    <source>
        <dbReference type="PIRSR" id="PIRSR036497-2"/>
    </source>
</evidence>
<dbReference type="Pfam" id="PF03447">
    <property type="entry name" value="NAD_binding_3"/>
    <property type="match status" value="1"/>
</dbReference>
<dbReference type="EC" id="1.1.1.3" evidence="5 15"/>
<evidence type="ECO:0000256" key="6">
    <source>
        <dbReference type="ARBA" id="ARBA00013376"/>
    </source>
</evidence>
<evidence type="ECO:0000256" key="11">
    <source>
        <dbReference type="ARBA" id="ARBA00023167"/>
    </source>
</evidence>
<feature type="domain" description="Aspartate/homoserine dehydrogenase NAD-binding" evidence="21">
    <location>
        <begin position="7"/>
        <end position="111"/>
    </location>
</feature>
<evidence type="ECO:0000313" key="23">
    <source>
        <dbReference type="Proteomes" id="UP000198528"/>
    </source>
</evidence>
<dbReference type="Gene3D" id="3.40.50.720">
    <property type="entry name" value="NAD(P)-binding Rossmann-like Domain"/>
    <property type="match status" value="1"/>
</dbReference>
<dbReference type="NCBIfam" id="NF004976">
    <property type="entry name" value="PRK06349.1"/>
    <property type="match status" value="1"/>
</dbReference>
<keyword evidence="9 15" id="KW-0560">Oxidoreductase</keyword>
<comment type="catalytic activity">
    <reaction evidence="13">
        <text>L-homoserine + NADP(+) = L-aspartate 4-semialdehyde + NADPH + H(+)</text>
        <dbReference type="Rhea" id="RHEA:15761"/>
        <dbReference type="ChEBI" id="CHEBI:15378"/>
        <dbReference type="ChEBI" id="CHEBI:57476"/>
        <dbReference type="ChEBI" id="CHEBI:57783"/>
        <dbReference type="ChEBI" id="CHEBI:58349"/>
        <dbReference type="ChEBI" id="CHEBI:537519"/>
        <dbReference type="EC" id="1.1.1.3"/>
    </reaction>
    <physiologicalReaction direction="right-to-left" evidence="13">
        <dbReference type="Rhea" id="RHEA:15763"/>
    </physiologicalReaction>
</comment>
<evidence type="ECO:0000256" key="4">
    <source>
        <dbReference type="ARBA" id="ARBA00006753"/>
    </source>
</evidence>
<feature type="domain" description="Homoserine dehydrogenase catalytic" evidence="20">
    <location>
        <begin position="120"/>
        <end position="297"/>
    </location>
</feature>
<dbReference type="InterPro" id="IPR005106">
    <property type="entry name" value="Asp/hSer_DH_NAD-bd"/>
</dbReference>
<dbReference type="PIRSF" id="PIRSF036497">
    <property type="entry name" value="HDH_short"/>
    <property type="match status" value="1"/>
</dbReference>
<comment type="function">
    <text evidence="12">Catalyzes the conversion of L-aspartate-beta-semialdehyde (L-Asa) to L-homoserine (L-Hse), the third step in the biosynthesis of threonine and methionine from aspartate.</text>
</comment>
<dbReference type="PANTHER" id="PTHR43331">
    <property type="entry name" value="HOMOSERINE DEHYDROGENASE"/>
    <property type="match status" value="1"/>
</dbReference>
<evidence type="ECO:0000259" key="21">
    <source>
        <dbReference type="Pfam" id="PF03447"/>
    </source>
</evidence>
<proteinExistence type="inferred from homology"/>
<dbReference type="AlphaFoldDB" id="A0A1G6LRF8"/>
<keyword evidence="15 17" id="KW-0521">NADP</keyword>
<reference evidence="23" key="1">
    <citation type="submission" date="2016-10" db="EMBL/GenBank/DDBJ databases">
        <authorList>
            <person name="Varghese N."/>
            <person name="Submissions S."/>
        </authorList>
    </citation>
    <scope>NUCLEOTIDE SEQUENCE [LARGE SCALE GENOMIC DNA]</scope>
    <source>
        <strain evidence="23">DSM 22619</strain>
    </source>
</reference>
<evidence type="ECO:0000256" key="8">
    <source>
        <dbReference type="ARBA" id="ARBA00022697"/>
    </source>
</evidence>
<dbReference type="GO" id="GO:0009086">
    <property type="term" value="P:methionine biosynthetic process"/>
    <property type="evidence" value="ECO:0007669"/>
    <property type="project" value="UniProtKB-KW"/>
</dbReference>
<dbReference type="STRING" id="604330.SAMN04489857_1068"/>
<dbReference type="InterPro" id="IPR022697">
    <property type="entry name" value="HDH_short"/>
</dbReference>
<dbReference type="InterPro" id="IPR036291">
    <property type="entry name" value="NAD(P)-bd_dom_sf"/>
</dbReference>
<dbReference type="GO" id="GO:0004412">
    <property type="term" value="F:homoserine dehydrogenase activity"/>
    <property type="evidence" value="ECO:0007669"/>
    <property type="project" value="UniProtKB-EC"/>
</dbReference>
<feature type="binding site" evidence="17">
    <location>
        <position position="88"/>
    </location>
    <ligand>
        <name>NADPH</name>
        <dbReference type="ChEBI" id="CHEBI:57783"/>
    </ligand>
</feature>
<dbReference type="Proteomes" id="UP000198528">
    <property type="component" value="Unassembled WGS sequence"/>
</dbReference>
<organism evidence="22 23">
    <name type="scientific">Parafannyhessea umbonata</name>
    <dbReference type="NCBI Taxonomy" id="604330"/>
    <lineage>
        <taxon>Bacteria</taxon>
        <taxon>Bacillati</taxon>
        <taxon>Actinomycetota</taxon>
        <taxon>Coriobacteriia</taxon>
        <taxon>Coriobacteriales</taxon>
        <taxon>Atopobiaceae</taxon>
        <taxon>Parafannyhessea</taxon>
    </lineage>
</organism>
<evidence type="ECO:0000259" key="20">
    <source>
        <dbReference type="Pfam" id="PF00742"/>
    </source>
</evidence>
<dbReference type="RefSeq" id="WP_090846953.1">
    <property type="nucleotide sequence ID" value="NZ_FMZL01000016.1"/>
</dbReference>
<dbReference type="Pfam" id="PF00742">
    <property type="entry name" value="Homoserine_dh"/>
    <property type="match status" value="1"/>
</dbReference>
<evidence type="ECO:0000256" key="16">
    <source>
        <dbReference type="PIRSR" id="PIRSR036497-1"/>
    </source>
</evidence>
<evidence type="ECO:0000256" key="18">
    <source>
        <dbReference type="RuleBase" id="RU000579"/>
    </source>
</evidence>
<evidence type="ECO:0000256" key="1">
    <source>
        <dbReference type="ARBA" id="ARBA00001920"/>
    </source>
</evidence>
<evidence type="ECO:0000256" key="12">
    <source>
        <dbReference type="ARBA" id="ARBA00044930"/>
    </source>
</evidence>
<comment type="similarity">
    <text evidence="4 15 19">Belongs to the homoserine dehydrogenase family.</text>
</comment>
<keyword evidence="11 15" id="KW-0486">Methionine biosynthesis</keyword>
<comment type="pathway">
    <text evidence="2 18">Amino-acid biosynthesis; L-threonine biosynthesis; L-threonine from L-aspartate: step 3/5.</text>
</comment>
<evidence type="ECO:0000256" key="15">
    <source>
        <dbReference type="PIRNR" id="PIRNR036497"/>
    </source>
</evidence>
<feature type="active site" description="Proton donor" evidence="16">
    <location>
        <position position="188"/>
    </location>
</feature>
<comment type="pathway">
    <text evidence="3 18">Amino-acid biosynthesis; L-methionine biosynthesis via de novo pathway; L-homoserine from L-aspartate: step 3/3.</text>
</comment>
<evidence type="ECO:0000256" key="2">
    <source>
        <dbReference type="ARBA" id="ARBA00005056"/>
    </source>
</evidence>
<comment type="catalytic activity">
    <reaction evidence="14">
        <text>L-homoserine + NAD(+) = L-aspartate 4-semialdehyde + NADH + H(+)</text>
        <dbReference type="Rhea" id="RHEA:15757"/>
        <dbReference type="ChEBI" id="CHEBI:15378"/>
        <dbReference type="ChEBI" id="CHEBI:57476"/>
        <dbReference type="ChEBI" id="CHEBI:57540"/>
        <dbReference type="ChEBI" id="CHEBI:57945"/>
        <dbReference type="ChEBI" id="CHEBI:537519"/>
        <dbReference type="EC" id="1.1.1.3"/>
    </reaction>
    <physiologicalReaction direction="right-to-left" evidence="14">
        <dbReference type="Rhea" id="RHEA:15759"/>
    </physiologicalReaction>
</comment>
<dbReference type="InterPro" id="IPR019811">
    <property type="entry name" value="HDH_CS"/>
</dbReference>